<comment type="caution">
    <text evidence="1">The sequence shown here is derived from an EMBL/GenBank/DDBJ whole genome shotgun (WGS) entry which is preliminary data.</text>
</comment>
<proteinExistence type="predicted"/>
<name>A0AAW8J9G2_9GAMM</name>
<sequence>MSNNANLAAVAHLISREKAINTGTTAHLAVVEALGEAGGVAAVAHLISREKAINTGTTAHLAVVKALGRAGRFTE</sequence>
<dbReference type="AlphaFoldDB" id="A0AAW8J9G2"/>
<organism evidence="1 2">
    <name type="scientific">Acinetobacter rudis</name>
    <dbReference type="NCBI Taxonomy" id="632955"/>
    <lineage>
        <taxon>Bacteria</taxon>
        <taxon>Pseudomonadati</taxon>
        <taxon>Pseudomonadota</taxon>
        <taxon>Gammaproteobacteria</taxon>
        <taxon>Moraxellales</taxon>
        <taxon>Moraxellaceae</taxon>
        <taxon>Acinetobacter</taxon>
    </lineage>
</organism>
<protein>
    <submittedName>
        <fullName evidence="1">Uncharacterized protein</fullName>
    </submittedName>
</protein>
<reference evidence="1" key="1">
    <citation type="submission" date="2023-08" db="EMBL/GenBank/DDBJ databases">
        <title>Emergence of clinically-relevant ST2 carbapenem-resistant Acinetobacter baumannii strains in hospital sewages in Zhejiang, East of China.</title>
        <authorList>
            <person name="Kaichao C."/>
            <person name="Zhang R."/>
        </authorList>
    </citation>
    <scope>NUCLEOTIDE SEQUENCE</scope>
    <source>
        <strain evidence="1">M-RB-37</strain>
    </source>
</reference>
<evidence type="ECO:0000313" key="2">
    <source>
        <dbReference type="Proteomes" id="UP001243844"/>
    </source>
</evidence>
<dbReference type="EMBL" id="JAVIDL010000013">
    <property type="protein sequence ID" value="MDQ8935804.1"/>
    <property type="molecule type" value="Genomic_DNA"/>
</dbReference>
<dbReference type="Proteomes" id="UP001243844">
    <property type="component" value="Unassembled WGS sequence"/>
</dbReference>
<dbReference type="RefSeq" id="WP_308981402.1">
    <property type="nucleotide sequence ID" value="NZ_JAVIDL010000013.1"/>
</dbReference>
<accession>A0AAW8J9G2</accession>
<gene>
    <name evidence="1" type="ORF">RFH47_08680</name>
</gene>
<evidence type="ECO:0000313" key="1">
    <source>
        <dbReference type="EMBL" id="MDQ8935804.1"/>
    </source>
</evidence>